<dbReference type="Pfam" id="PF12833">
    <property type="entry name" value="HTH_18"/>
    <property type="match status" value="1"/>
</dbReference>
<dbReference type="RefSeq" id="WP_136496045.1">
    <property type="nucleotide sequence ID" value="NZ_CP046052.1"/>
</dbReference>
<dbReference type="SUPFAM" id="SSF46689">
    <property type="entry name" value="Homeodomain-like"/>
    <property type="match status" value="1"/>
</dbReference>
<feature type="domain" description="HTH araC/xylS-type" evidence="4">
    <location>
        <begin position="239"/>
        <end position="337"/>
    </location>
</feature>
<dbReference type="PRINTS" id="PR00032">
    <property type="entry name" value="HTHARAC"/>
</dbReference>
<proteinExistence type="predicted"/>
<keyword evidence="3" id="KW-0804">Transcription</keyword>
<evidence type="ECO:0000313" key="5">
    <source>
        <dbReference type="EMBL" id="QGM45774.1"/>
    </source>
</evidence>
<dbReference type="InterPro" id="IPR032687">
    <property type="entry name" value="AraC-type_N"/>
</dbReference>
<dbReference type="GO" id="GO:0000976">
    <property type="term" value="F:transcription cis-regulatory region binding"/>
    <property type="evidence" value="ECO:0007669"/>
    <property type="project" value="TreeGrafter"/>
</dbReference>
<keyword evidence="2" id="KW-0238">DNA-binding</keyword>
<evidence type="ECO:0000259" key="4">
    <source>
        <dbReference type="PROSITE" id="PS01124"/>
    </source>
</evidence>
<dbReference type="Pfam" id="PF12625">
    <property type="entry name" value="Arabinose_bd"/>
    <property type="match status" value="1"/>
</dbReference>
<dbReference type="KEGG" id="mhey:H2LOC_008700"/>
<accession>A0A6B8KBJ5</accession>
<dbReference type="GO" id="GO:0003700">
    <property type="term" value="F:DNA-binding transcription factor activity"/>
    <property type="evidence" value="ECO:0007669"/>
    <property type="project" value="InterPro"/>
</dbReference>
<evidence type="ECO:0000256" key="3">
    <source>
        <dbReference type="ARBA" id="ARBA00023163"/>
    </source>
</evidence>
<dbReference type="PROSITE" id="PS01124">
    <property type="entry name" value="HTH_ARAC_FAMILY_2"/>
    <property type="match status" value="1"/>
</dbReference>
<dbReference type="Gene3D" id="1.10.10.60">
    <property type="entry name" value="Homeodomain-like"/>
    <property type="match status" value="1"/>
</dbReference>
<keyword evidence="1" id="KW-0805">Transcription regulation</keyword>
<evidence type="ECO:0000313" key="6">
    <source>
        <dbReference type="Proteomes" id="UP000309061"/>
    </source>
</evidence>
<dbReference type="PANTHER" id="PTHR47894:SF4">
    <property type="entry name" value="HTH-TYPE TRANSCRIPTIONAL REGULATOR GADX"/>
    <property type="match status" value="1"/>
</dbReference>
<dbReference type="PANTHER" id="PTHR47894">
    <property type="entry name" value="HTH-TYPE TRANSCRIPTIONAL REGULATOR GADX"/>
    <property type="match status" value="1"/>
</dbReference>
<dbReference type="InterPro" id="IPR018060">
    <property type="entry name" value="HTH_AraC"/>
</dbReference>
<evidence type="ECO:0000256" key="1">
    <source>
        <dbReference type="ARBA" id="ARBA00023015"/>
    </source>
</evidence>
<dbReference type="SMART" id="SM00342">
    <property type="entry name" value="HTH_ARAC"/>
    <property type="match status" value="1"/>
</dbReference>
<dbReference type="GO" id="GO:0005829">
    <property type="term" value="C:cytosol"/>
    <property type="evidence" value="ECO:0007669"/>
    <property type="project" value="TreeGrafter"/>
</dbReference>
<gene>
    <name evidence="5" type="ORF">H2LOC_008700</name>
</gene>
<keyword evidence="6" id="KW-1185">Reference proteome</keyword>
<dbReference type="InterPro" id="IPR009057">
    <property type="entry name" value="Homeodomain-like_sf"/>
</dbReference>
<dbReference type="AlphaFoldDB" id="A0A6B8KBJ5"/>
<protein>
    <submittedName>
        <fullName evidence="5">Helix-turn-helix domain-containing protein</fullName>
    </submittedName>
</protein>
<dbReference type="OrthoDB" id="8004517at2"/>
<name>A0A6B8KBJ5_9HYPH</name>
<organism evidence="5 6">
    <name type="scientific">Methylocystis heyeri</name>
    <dbReference type="NCBI Taxonomy" id="391905"/>
    <lineage>
        <taxon>Bacteria</taxon>
        <taxon>Pseudomonadati</taxon>
        <taxon>Pseudomonadota</taxon>
        <taxon>Alphaproteobacteria</taxon>
        <taxon>Hyphomicrobiales</taxon>
        <taxon>Methylocystaceae</taxon>
        <taxon>Methylocystis</taxon>
    </lineage>
</organism>
<dbReference type="Proteomes" id="UP000309061">
    <property type="component" value="Chromosome"/>
</dbReference>
<evidence type="ECO:0000256" key="2">
    <source>
        <dbReference type="ARBA" id="ARBA00023125"/>
    </source>
</evidence>
<sequence length="339" mass="36652">MTDRAAIRSSVLHMLPLVFDQRGGALSLAYRRAGLDQSAIEGRKPIIARAQALTALSVSGRLLGDEAISLTCALAADPARLGLIGRTLIAGATLRQCLEAHARALPTFQGETDIRLAVRGEDAFLSLHLTGADPEMARFLYEGAFAFNIATIRSVMGASWTPRFVQMPHRAPHKTAPFEEFFGSPIRFGAGASAVIKFPASDLDARVKPSTSAEPEWKSFEREKGEIDAFALGDDQLVEALENIIDVMMMTGKISLPAAASALGLSTRNAQRRLSRLGTSFEELTEGRRRKRAIELLGDSSLRIAEVALALGYSDSAHFIRAFGKWFGAPPSMLRSSLL</sequence>
<reference evidence="5 6" key="1">
    <citation type="submission" date="2019-11" db="EMBL/GenBank/DDBJ databases">
        <title>The genome sequence of Methylocystis heyeri.</title>
        <authorList>
            <person name="Oshkin I.Y."/>
            <person name="Miroshnikov K."/>
            <person name="Dedysh S.N."/>
        </authorList>
    </citation>
    <scope>NUCLEOTIDE SEQUENCE [LARGE SCALE GENOMIC DNA]</scope>
    <source>
        <strain evidence="5 6">H2</strain>
    </source>
</reference>
<dbReference type="InterPro" id="IPR020449">
    <property type="entry name" value="Tscrpt_reg_AraC-type_HTH"/>
</dbReference>
<dbReference type="EMBL" id="CP046052">
    <property type="protein sequence ID" value="QGM45774.1"/>
    <property type="molecule type" value="Genomic_DNA"/>
</dbReference>